<evidence type="ECO:0000313" key="2">
    <source>
        <dbReference type="Proteomes" id="UP000704176"/>
    </source>
</evidence>
<dbReference type="Proteomes" id="UP000704176">
    <property type="component" value="Unassembled WGS sequence"/>
</dbReference>
<keyword evidence="2" id="KW-1185">Reference proteome</keyword>
<name>A0ABS7VQZ3_9HYPH</name>
<reference evidence="1 2" key="1">
    <citation type="submission" date="2021-09" db="EMBL/GenBank/DDBJ databases">
        <title>The complete genome sequence of a new microorganism.</title>
        <authorList>
            <person name="Zi Z."/>
        </authorList>
    </citation>
    <scope>NUCLEOTIDE SEQUENCE [LARGE SCALE GENOMIC DNA]</scope>
    <source>
        <strain evidence="1 2">WGZ8</strain>
    </source>
</reference>
<proteinExistence type="predicted"/>
<dbReference type="RefSeq" id="WP_224314721.1">
    <property type="nucleotide sequence ID" value="NZ_JAIRBM010000013.1"/>
</dbReference>
<gene>
    <name evidence="1" type="ORF">K9B37_16975</name>
</gene>
<accession>A0ABS7VQZ3</accession>
<dbReference type="EMBL" id="JAIRBM010000013">
    <property type="protein sequence ID" value="MBZ6077972.1"/>
    <property type="molecule type" value="Genomic_DNA"/>
</dbReference>
<evidence type="ECO:0000313" key="1">
    <source>
        <dbReference type="EMBL" id="MBZ6077972.1"/>
    </source>
</evidence>
<sequence length="66" mass="7434">MNTFRKSTPSKSVMFMVNYDDGRTAYLWIDDPAKANDTWAIGVIAQAQQQQGSLPEGTITSIRRVR</sequence>
<protein>
    <submittedName>
        <fullName evidence="1">Uncharacterized protein</fullName>
    </submittedName>
</protein>
<organism evidence="1 2">
    <name type="scientific">Microvirga puerhi</name>
    <dbReference type="NCBI Taxonomy" id="2876078"/>
    <lineage>
        <taxon>Bacteria</taxon>
        <taxon>Pseudomonadati</taxon>
        <taxon>Pseudomonadota</taxon>
        <taxon>Alphaproteobacteria</taxon>
        <taxon>Hyphomicrobiales</taxon>
        <taxon>Methylobacteriaceae</taxon>
        <taxon>Microvirga</taxon>
    </lineage>
</organism>
<comment type="caution">
    <text evidence="1">The sequence shown here is derived from an EMBL/GenBank/DDBJ whole genome shotgun (WGS) entry which is preliminary data.</text>
</comment>